<reference evidence="1 2" key="1">
    <citation type="submission" date="2016-10" db="EMBL/GenBank/DDBJ databases">
        <authorList>
            <person name="Varghese N."/>
            <person name="Submissions S."/>
        </authorList>
    </citation>
    <scope>NUCLEOTIDE SEQUENCE [LARGE SCALE GENOMIC DNA]</scope>
    <source>
        <strain evidence="1 2">DSM 14939</strain>
    </source>
</reference>
<dbReference type="RefSeq" id="WP_054993712.1">
    <property type="nucleotide sequence ID" value="NZ_FNJH01000001.1"/>
</dbReference>
<proteinExistence type="predicted"/>
<evidence type="ECO:0000313" key="2">
    <source>
        <dbReference type="Proteomes" id="UP000183042"/>
    </source>
</evidence>
<comment type="caution">
    <text evidence="1">The sequence shown here is derived from an EMBL/GenBank/DDBJ whole genome shotgun (WGS) entry which is preliminary data.</text>
</comment>
<dbReference type="Proteomes" id="UP000183042">
    <property type="component" value="Unassembled WGS sequence"/>
</dbReference>
<sequence length="118" mass="12734">MSYDIIILKPIGPGTDDLANVDEVLEIGDEASVLRSLAQVLPGCVQGVFAKDESFTVEGSLSGKPVTSIHLSLRFGTCWYDSSFNVFLALLSELCDSLQTHAFSVSDNKLITAPAIRR</sequence>
<gene>
    <name evidence="1" type="ORF">SAMN05216596_10178</name>
</gene>
<accession>A0A1H0IU41</accession>
<protein>
    <submittedName>
        <fullName evidence="1">Uncharacterized protein</fullName>
    </submittedName>
</protein>
<dbReference type="GeneID" id="65073355"/>
<dbReference type="EMBL" id="FNJH01000001">
    <property type="protein sequence ID" value="SDO34996.1"/>
    <property type="molecule type" value="Genomic_DNA"/>
</dbReference>
<organism evidence="1 2">
    <name type="scientific">Pseudomonas congelans</name>
    <dbReference type="NCBI Taxonomy" id="200452"/>
    <lineage>
        <taxon>Bacteria</taxon>
        <taxon>Pseudomonadati</taxon>
        <taxon>Pseudomonadota</taxon>
        <taxon>Gammaproteobacteria</taxon>
        <taxon>Pseudomonadales</taxon>
        <taxon>Pseudomonadaceae</taxon>
        <taxon>Pseudomonas</taxon>
    </lineage>
</organism>
<keyword evidence="2" id="KW-1185">Reference proteome</keyword>
<name>A0A1H0IU41_9PSED</name>
<evidence type="ECO:0000313" key="1">
    <source>
        <dbReference type="EMBL" id="SDO34996.1"/>
    </source>
</evidence>